<dbReference type="Proteomes" id="UP000445696">
    <property type="component" value="Unassembled WGS sequence"/>
</dbReference>
<dbReference type="Gene3D" id="3.40.50.720">
    <property type="entry name" value="NAD(P)-binding Rossmann-like Domain"/>
    <property type="match status" value="1"/>
</dbReference>
<dbReference type="SUPFAM" id="SSF51735">
    <property type="entry name" value="NAD(P)-binding Rossmann-fold domains"/>
    <property type="match status" value="1"/>
</dbReference>
<evidence type="ECO:0000256" key="6">
    <source>
        <dbReference type="ARBA" id="ARBA00023136"/>
    </source>
</evidence>
<evidence type="ECO:0000256" key="2">
    <source>
        <dbReference type="ARBA" id="ARBA00006464"/>
    </source>
</evidence>
<evidence type="ECO:0000256" key="5">
    <source>
        <dbReference type="ARBA" id="ARBA00022989"/>
    </source>
</evidence>
<dbReference type="GO" id="GO:0089702">
    <property type="term" value="F:undecaprenyl-phosphate glucose phosphotransferase activity"/>
    <property type="evidence" value="ECO:0007669"/>
    <property type="project" value="UniProtKB-EC"/>
</dbReference>
<dbReference type="NCBIfam" id="TIGR03025">
    <property type="entry name" value="EPS_sugtrans"/>
    <property type="match status" value="1"/>
</dbReference>
<keyword evidence="11" id="KW-1185">Reference proteome</keyword>
<comment type="caution">
    <text evidence="10">The sequence shown here is derived from an EMBL/GenBank/DDBJ whole genome shotgun (WGS) entry which is preliminary data.</text>
</comment>
<keyword evidence="7" id="KW-0270">Exopolysaccharide synthesis</keyword>
<reference evidence="10 11" key="1">
    <citation type="journal article" date="2014" name="Int. J. Syst. Evol. Microbiol.">
        <title>Sneathiella chungangensis sp. nov., isolated from a marine sand, and emended description of the genus Sneathiella.</title>
        <authorList>
            <person name="Siamphan C."/>
            <person name="Kim H."/>
            <person name="Lee J.S."/>
            <person name="Kim W."/>
        </authorList>
    </citation>
    <scope>NUCLEOTIDE SEQUENCE [LARGE SCALE GENOMIC DNA]</scope>
    <source>
        <strain evidence="10 11">KCTC 32476</strain>
    </source>
</reference>
<feature type="transmembrane region" description="Helical" evidence="8">
    <location>
        <begin position="67"/>
        <end position="85"/>
    </location>
</feature>
<feature type="transmembrane region" description="Helical" evidence="8">
    <location>
        <begin position="131"/>
        <end position="157"/>
    </location>
</feature>
<evidence type="ECO:0000313" key="11">
    <source>
        <dbReference type="Proteomes" id="UP000445696"/>
    </source>
</evidence>
<feature type="transmembrane region" description="Helical" evidence="8">
    <location>
        <begin position="97"/>
        <end position="119"/>
    </location>
</feature>
<feature type="transmembrane region" description="Helical" evidence="8">
    <location>
        <begin position="305"/>
        <end position="325"/>
    </location>
</feature>
<dbReference type="EMBL" id="WTVA01000015">
    <property type="protein sequence ID" value="MZR23988.1"/>
    <property type="molecule type" value="Genomic_DNA"/>
</dbReference>
<dbReference type="Pfam" id="PF02397">
    <property type="entry name" value="Bac_transf"/>
    <property type="match status" value="1"/>
</dbReference>
<evidence type="ECO:0000256" key="4">
    <source>
        <dbReference type="ARBA" id="ARBA00022692"/>
    </source>
</evidence>
<dbReference type="PANTHER" id="PTHR30576:SF0">
    <property type="entry name" value="UNDECAPRENYL-PHOSPHATE N-ACETYLGALACTOSAMINYL 1-PHOSPHATE TRANSFERASE-RELATED"/>
    <property type="match status" value="1"/>
</dbReference>
<proteinExistence type="inferred from homology"/>
<organism evidence="10 11">
    <name type="scientific">Sneathiella chungangensis</name>
    <dbReference type="NCBI Taxonomy" id="1418234"/>
    <lineage>
        <taxon>Bacteria</taxon>
        <taxon>Pseudomonadati</taxon>
        <taxon>Pseudomonadota</taxon>
        <taxon>Alphaproteobacteria</taxon>
        <taxon>Sneathiellales</taxon>
        <taxon>Sneathiellaceae</taxon>
        <taxon>Sneathiella</taxon>
    </lineage>
</organism>
<dbReference type="InterPro" id="IPR017475">
    <property type="entry name" value="EPS_sugar_tfrase"/>
</dbReference>
<evidence type="ECO:0000256" key="3">
    <source>
        <dbReference type="ARBA" id="ARBA00022679"/>
    </source>
</evidence>
<feature type="transmembrane region" description="Helical" evidence="8">
    <location>
        <begin position="467"/>
        <end position="485"/>
    </location>
</feature>
<protein>
    <submittedName>
        <fullName evidence="10">Undecaprenyl-phosphate glucose phosphotransferase</fullName>
        <ecNumber evidence="10">2.7.8.31</ecNumber>
    </submittedName>
</protein>
<evidence type="ECO:0000259" key="9">
    <source>
        <dbReference type="Pfam" id="PF02397"/>
    </source>
</evidence>
<evidence type="ECO:0000256" key="7">
    <source>
        <dbReference type="ARBA" id="ARBA00023169"/>
    </source>
</evidence>
<evidence type="ECO:0000313" key="10">
    <source>
        <dbReference type="EMBL" id="MZR23988.1"/>
    </source>
</evidence>
<dbReference type="InterPro" id="IPR003362">
    <property type="entry name" value="Bact_transf"/>
</dbReference>
<dbReference type="AlphaFoldDB" id="A0A845MJ81"/>
<evidence type="ECO:0000256" key="8">
    <source>
        <dbReference type="SAM" id="Phobius"/>
    </source>
</evidence>
<dbReference type="RefSeq" id="WP_161340452.1">
    <property type="nucleotide sequence ID" value="NZ_JBHSDG010000003.1"/>
</dbReference>
<gene>
    <name evidence="10" type="ORF">GQF03_16760</name>
</gene>
<dbReference type="NCBIfam" id="TIGR03023">
    <property type="entry name" value="WcaJ_sugtrans"/>
    <property type="match status" value="1"/>
</dbReference>
<dbReference type="PANTHER" id="PTHR30576">
    <property type="entry name" value="COLANIC BIOSYNTHESIS UDP-GLUCOSE LIPID CARRIER TRANSFERASE"/>
    <property type="match status" value="1"/>
</dbReference>
<keyword evidence="3 10" id="KW-0808">Transferase</keyword>
<keyword evidence="4 8" id="KW-0812">Transmembrane</keyword>
<dbReference type="OrthoDB" id="9808602at2"/>
<dbReference type="EC" id="2.7.8.31" evidence="10"/>
<dbReference type="InterPro" id="IPR017473">
    <property type="entry name" value="Undecaprenyl-P_gluc_Ptfrase"/>
</dbReference>
<evidence type="ECO:0000256" key="1">
    <source>
        <dbReference type="ARBA" id="ARBA00004141"/>
    </source>
</evidence>
<dbReference type="Pfam" id="PF13727">
    <property type="entry name" value="CoA_binding_3"/>
    <property type="match status" value="1"/>
</dbReference>
<dbReference type="GO" id="GO:0000271">
    <property type="term" value="P:polysaccharide biosynthetic process"/>
    <property type="evidence" value="ECO:0007669"/>
    <property type="project" value="UniProtKB-KW"/>
</dbReference>
<accession>A0A845MJ81</accession>
<feature type="transmembrane region" description="Helical" evidence="8">
    <location>
        <begin position="36"/>
        <end position="55"/>
    </location>
</feature>
<keyword evidence="5 8" id="KW-1133">Transmembrane helix</keyword>
<dbReference type="GO" id="GO:0016020">
    <property type="term" value="C:membrane"/>
    <property type="evidence" value="ECO:0007669"/>
    <property type="project" value="UniProtKB-SubCell"/>
</dbReference>
<comment type="similarity">
    <text evidence="2">Belongs to the bacterial sugar transferase family.</text>
</comment>
<sequence>MNKISDNGLNSKKISSENVSSQGGGYPLSSRVLSRIFNFLDIFWLFLAGYVSHYVVIGSSLFAHESYLYAVVLALIVFFFLGRYAGISSFSTLLAPLTNIPNLAIVCLTTFMLLLAVAFSLKVSDEYSRIWLYSFGLSSFAVIVIYRLIAFFIINYLADRGICTRKIVVLGGGKQTEQLLRQLENEKPTVNKVIGIFDDRIGRVGPTVAGYPLLGNLDALIKFVRNNHVDDIIVALPWNADERQLEIVSRLRELPAHVHLVSDLVGFRFPHRPSPNHFGGLPMIEVVDSPLSGFKIVVKALEDRILGSLALLLFSPLLLIIAIAIKMESKGPVLFKQKRYGYNNKIFEIYKFRSMYHDGEEREKTVQASKDDPRITRVGKFIRRTSLDELPQLFNVVNGTMSLVGPRPHAIDHNEEYSALIDGYFARHKVKPGITGWAQVKGYRGETDTLEKMEARVNYDTYYVENWSLFFDLQILVMTVFVGFINKNAY</sequence>
<feature type="domain" description="Bacterial sugar transferase" evidence="9">
    <location>
        <begin position="299"/>
        <end position="483"/>
    </location>
</feature>
<comment type="subcellular location">
    <subcellularLocation>
        <location evidence="1">Membrane</location>
        <topology evidence="1">Multi-pass membrane protein</topology>
    </subcellularLocation>
</comment>
<keyword evidence="6 8" id="KW-0472">Membrane</keyword>
<name>A0A845MJ81_9PROT</name>
<dbReference type="InterPro" id="IPR036291">
    <property type="entry name" value="NAD(P)-bd_dom_sf"/>
</dbReference>